<dbReference type="Proteomes" id="UP000242372">
    <property type="component" value="Segment"/>
</dbReference>
<keyword evidence="2" id="KW-1185">Reference proteome</keyword>
<accession>A0A2P1JU93</accession>
<reference evidence="1 2" key="1">
    <citation type="submission" date="2018-02" db="EMBL/GenBank/DDBJ databases">
        <title>Complete Genome Sequences of Erwinia amylovora Phages vB_EamP-S2 and vB_EamM-Bue1.</title>
        <authorList>
            <person name="Knecht L.E."/>
        </authorList>
    </citation>
    <scope>NUCLEOTIDE SEQUENCE [LARGE SCALE GENOMIC DNA]</scope>
</reference>
<dbReference type="KEGG" id="vg:55607869"/>
<name>A0A2P1JU93_9CAUD</name>
<organism evidence="1 2">
    <name type="scientific">Erwinia phage vB_EamM-Bue1</name>
    <dbReference type="NCBI Taxonomy" id="2099338"/>
    <lineage>
        <taxon>Viruses</taxon>
        <taxon>Duplodnaviria</taxon>
        <taxon>Heunggongvirae</taxon>
        <taxon>Uroviricota</taxon>
        <taxon>Caudoviricetes</taxon>
        <taxon>Pantevenvirales</taxon>
        <taxon>Ackermannviridae</taxon>
        <taxon>Nezavisimistyvirus</taxon>
        <taxon>Nezavisimistyvirus bue1</taxon>
    </lineage>
</organism>
<evidence type="ECO:0000313" key="1">
    <source>
        <dbReference type="EMBL" id="AVO22917.1"/>
    </source>
</evidence>
<proteinExistence type="predicted"/>
<protein>
    <submittedName>
        <fullName evidence="1">Uncharacterized protein</fullName>
    </submittedName>
</protein>
<dbReference type="RefSeq" id="YP_009837676.1">
    <property type="nucleotide sequence ID" value="NC_048702.1"/>
</dbReference>
<dbReference type="EMBL" id="MG973030">
    <property type="protein sequence ID" value="AVO22917.1"/>
    <property type="molecule type" value="Genomic_DNA"/>
</dbReference>
<evidence type="ECO:0000313" key="2">
    <source>
        <dbReference type="Proteomes" id="UP000242372"/>
    </source>
</evidence>
<sequence length="185" mass="20328">MKSFSDFLMTEADASLNQGKSAIPGGVKVKIKSDLGWQDVVVTQVTPDSKDDEKYWEISMGGKVHGRITQDHVKGLGPNDERILTIDKADFWLGGRQASGKFFESANQGGDAGKSVNEKVDHRKMGTMGRYALEDGDTLPTKGQDIDFYDRQGDKKYGKVTSVNIRTISVKTSDGTLHKMDVVKP</sequence>
<dbReference type="GeneID" id="55607869"/>